<organism evidence="1 2">
    <name type="scientific">Melipona bicolor</name>
    <dbReference type="NCBI Taxonomy" id="60889"/>
    <lineage>
        <taxon>Eukaryota</taxon>
        <taxon>Metazoa</taxon>
        <taxon>Ecdysozoa</taxon>
        <taxon>Arthropoda</taxon>
        <taxon>Hexapoda</taxon>
        <taxon>Insecta</taxon>
        <taxon>Pterygota</taxon>
        <taxon>Neoptera</taxon>
        <taxon>Endopterygota</taxon>
        <taxon>Hymenoptera</taxon>
        <taxon>Apocrita</taxon>
        <taxon>Aculeata</taxon>
        <taxon>Apoidea</taxon>
        <taxon>Anthophila</taxon>
        <taxon>Apidae</taxon>
        <taxon>Melipona</taxon>
    </lineage>
</organism>
<reference evidence="1" key="1">
    <citation type="submission" date="2021-10" db="EMBL/GenBank/DDBJ databases">
        <title>Melipona bicolor Genome sequencing and assembly.</title>
        <authorList>
            <person name="Araujo N.S."/>
            <person name="Arias M.C."/>
        </authorList>
    </citation>
    <scope>NUCLEOTIDE SEQUENCE</scope>
    <source>
        <strain evidence="1">USP_2M_L1-L4_2017</strain>
        <tissue evidence="1">Whole body</tissue>
    </source>
</reference>
<protein>
    <submittedName>
        <fullName evidence="1">Uncharacterized protein</fullName>
    </submittedName>
</protein>
<dbReference type="AlphaFoldDB" id="A0AA40KNT1"/>
<sequence>MIRVPPLPILKKKKKNTLVVRDHENASEDARFQEMLNARDRYRAAPYETSCSRIYVSDTCRRTFGKTCKYAGTTFGDGETSFAACRRKKRKCTVPPTVVVGNVDGFIVSVLTLSHSGG</sequence>
<name>A0AA40KNT1_9HYME</name>
<dbReference type="Proteomes" id="UP001177670">
    <property type="component" value="Unassembled WGS sequence"/>
</dbReference>
<keyword evidence="2" id="KW-1185">Reference proteome</keyword>
<comment type="caution">
    <text evidence="1">The sequence shown here is derived from an EMBL/GenBank/DDBJ whole genome shotgun (WGS) entry which is preliminary data.</text>
</comment>
<proteinExistence type="predicted"/>
<dbReference type="EMBL" id="JAHYIQ010000012">
    <property type="protein sequence ID" value="KAK1127231.1"/>
    <property type="molecule type" value="Genomic_DNA"/>
</dbReference>
<evidence type="ECO:0000313" key="1">
    <source>
        <dbReference type="EMBL" id="KAK1127231.1"/>
    </source>
</evidence>
<accession>A0AA40KNT1</accession>
<evidence type="ECO:0000313" key="2">
    <source>
        <dbReference type="Proteomes" id="UP001177670"/>
    </source>
</evidence>
<gene>
    <name evidence="1" type="ORF">K0M31_003775</name>
</gene>